<dbReference type="InterPro" id="IPR013103">
    <property type="entry name" value="RVT_2"/>
</dbReference>
<feature type="region of interest" description="Disordered" evidence="3">
    <location>
        <begin position="101"/>
        <end position="124"/>
    </location>
</feature>
<protein>
    <recommendedName>
        <fullName evidence="4">Integrase catalytic domain-containing protein</fullName>
    </recommendedName>
</protein>
<evidence type="ECO:0000259" key="4">
    <source>
        <dbReference type="PROSITE" id="PS50994"/>
    </source>
</evidence>
<dbReference type="CDD" id="cd09272">
    <property type="entry name" value="RNase_HI_RT_Ty1"/>
    <property type="match status" value="1"/>
</dbReference>
<dbReference type="Pfam" id="PF13976">
    <property type="entry name" value="gag_pre-integrs"/>
    <property type="match status" value="1"/>
</dbReference>
<feature type="region of interest" description="Disordered" evidence="3">
    <location>
        <begin position="1184"/>
        <end position="1222"/>
    </location>
</feature>
<evidence type="ECO:0000256" key="2">
    <source>
        <dbReference type="ARBA" id="ARBA00022801"/>
    </source>
</evidence>
<sequence length="1222" mass="138638">MAFLSSPGSTNEVDIASIQVCIVSTPVSANSSNDNTTNLRDATVYAFLANQTNGSQLVHEDLEQIHEDDLEEIDLKWQLALLSMRARRYFQRTGKKITINGSDTTGYDKIKESRPRNQDNSRKTVNVKDTSFKAMVAIDGAGFDWSYMADDEVPTNMALIDFLNLEGAPQDALKDQGYFDSGCSRHMKGNISYLTDLRSMIEGMLPLGEELKVMCDKKNSVLFTDTECFVLSTDFKLADESQVLLKIPRKNNMYSFDMKNIVPQKDLTCLLVKATNEESMLWHRRLGHINFKNINKLVKDNLVIGLPSKCFENDQTYVACLKGKQHKVSFNSKLKNSIFQPLFMLLIDLFGPTSMSSIMHKKYCLVITNDFSKFTWVFFLATKDETSRILNCFIAETENLVEKKVNIIRCDNGTKFSYRVINELCKEKGIKREHSVGKAVNTACYVQNRVLVVKPHFKTPYELFKGRSHALSFLRPFGCHVTILNTLDQLGKFDGKSDEGIFVVYFTTSKAFRVYNIRTRKVEENLHITFLENKPMIAGGGPEWLFDIDALSKLMNYAPVPTDTNSNDFAGKGASFDVGQSSMETRPSQNYILMPLWKDNSLFDSSLQASDGHNKNKHGPYQASEMNTATPTYASYPNDPFMPDLEDAKIFDDDRDEGTDADYNNLETVISVSLIFSTRIHKDHPKEQIIGEVNSAVQTRKMAKQNEVEAMHEELLQFKLLNVWTLVDLPHGKRAIRTKWVYKNKRDQRGIVVRNKARLVAPSHRQEEGIDYDEVFAPVARIKAIRLFMAYALFMDFTVYLMDVKSAFLYGTIEEEIKDDILLVQVYVDDIMFGSTKRSLSTEFEQLMHKRFQMSSMGELSFFLGLVKSASTPMETHKTLSKDAAGTDVDVYLYKSMTSSFMYLTSSRLDIMFAILARKFTTGGCQFLGNRLISWQCKKQTIMANSTTEAEYIAASNCYGQTREELAIPRQTANGKELSNPLMAGILTTARRKLMLLRINLQLLVIVTAVETTVKIKTINDDVRLQALIDGKKVVITEASIRHDLNLNDAEGTSCLPNAVIFEELARMGAKTTSWNEFSSTMESAIIYLANNQKFNFSKYILDNLKKNLEAGVPFYMFPRFIQVFVNHQIGDMSHPKDIYINPSLTKKVFANMKRVGKGFSGAVTPLFDIMMVQAVEEVGDLPTAVQDTPIPDAPSSSQPRRKHKPRRKERRKLSEEEGEQW</sequence>
<dbReference type="InterPro" id="IPR001584">
    <property type="entry name" value="Integrase_cat-core"/>
</dbReference>
<organism evidence="5">
    <name type="scientific">Tanacetum cinerariifolium</name>
    <name type="common">Dalmatian daisy</name>
    <name type="synonym">Chrysanthemum cinerariifolium</name>
    <dbReference type="NCBI Taxonomy" id="118510"/>
    <lineage>
        <taxon>Eukaryota</taxon>
        <taxon>Viridiplantae</taxon>
        <taxon>Streptophyta</taxon>
        <taxon>Embryophyta</taxon>
        <taxon>Tracheophyta</taxon>
        <taxon>Spermatophyta</taxon>
        <taxon>Magnoliopsida</taxon>
        <taxon>eudicotyledons</taxon>
        <taxon>Gunneridae</taxon>
        <taxon>Pentapetalae</taxon>
        <taxon>asterids</taxon>
        <taxon>campanulids</taxon>
        <taxon>Asterales</taxon>
        <taxon>Asteraceae</taxon>
        <taxon>Asteroideae</taxon>
        <taxon>Anthemideae</taxon>
        <taxon>Anthemidinae</taxon>
        <taxon>Tanacetum</taxon>
    </lineage>
</organism>
<dbReference type="InterPro" id="IPR012337">
    <property type="entry name" value="RNaseH-like_sf"/>
</dbReference>
<dbReference type="GO" id="GO:0015074">
    <property type="term" value="P:DNA integration"/>
    <property type="evidence" value="ECO:0007669"/>
    <property type="project" value="InterPro"/>
</dbReference>
<name>A0A6L2NIR6_TANCI</name>
<dbReference type="PROSITE" id="PS50994">
    <property type="entry name" value="INTEGRASE"/>
    <property type="match status" value="1"/>
</dbReference>
<gene>
    <name evidence="5" type="ORF">Tci_057475</name>
</gene>
<dbReference type="InterPro" id="IPR036397">
    <property type="entry name" value="RNaseH_sf"/>
</dbReference>
<feature type="compositionally biased region" description="Basic and acidic residues" evidence="3">
    <location>
        <begin position="106"/>
        <end position="122"/>
    </location>
</feature>
<dbReference type="PANTHER" id="PTHR42648">
    <property type="entry name" value="TRANSPOSASE, PUTATIVE-RELATED"/>
    <property type="match status" value="1"/>
</dbReference>
<dbReference type="GO" id="GO:0003676">
    <property type="term" value="F:nucleic acid binding"/>
    <property type="evidence" value="ECO:0007669"/>
    <property type="project" value="InterPro"/>
</dbReference>
<keyword evidence="1" id="KW-0479">Metal-binding</keyword>
<feature type="compositionally biased region" description="Basic residues" evidence="3">
    <location>
        <begin position="1200"/>
        <end position="1212"/>
    </location>
</feature>
<dbReference type="GO" id="GO:0016787">
    <property type="term" value="F:hydrolase activity"/>
    <property type="evidence" value="ECO:0007669"/>
    <property type="project" value="UniProtKB-KW"/>
</dbReference>
<dbReference type="SUPFAM" id="SSF53098">
    <property type="entry name" value="Ribonuclease H-like"/>
    <property type="match status" value="1"/>
</dbReference>
<proteinExistence type="predicted"/>
<reference evidence="5" key="1">
    <citation type="journal article" date="2019" name="Sci. Rep.">
        <title>Draft genome of Tanacetum cinerariifolium, the natural source of mosquito coil.</title>
        <authorList>
            <person name="Yamashiro T."/>
            <person name="Shiraishi A."/>
            <person name="Satake H."/>
            <person name="Nakayama K."/>
        </authorList>
    </citation>
    <scope>NUCLEOTIDE SEQUENCE</scope>
</reference>
<evidence type="ECO:0000313" key="5">
    <source>
        <dbReference type="EMBL" id="GEU85497.1"/>
    </source>
</evidence>
<feature type="domain" description="Integrase catalytic" evidence="4">
    <location>
        <begin position="337"/>
        <end position="431"/>
    </location>
</feature>
<accession>A0A6L2NIR6</accession>
<keyword evidence="2" id="KW-0378">Hydrolase</keyword>
<dbReference type="PANTHER" id="PTHR42648:SF32">
    <property type="entry name" value="RIBONUCLEASE H-LIKE DOMAIN, GAG-PRE-INTEGRASE DOMAIN PROTEIN-RELATED"/>
    <property type="match status" value="1"/>
</dbReference>
<dbReference type="InterPro" id="IPR025724">
    <property type="entry name" value="GAG-pre-integrase_dom"/>
</dbReference>
<dbReference type="AlphaFoldDB" id="A0A6L2NIR6"/>
<dbReference type="GO" id="GO:0046872">
    <property type="term" value="F:metal ion binding"/>
    <property type="evidence" value="ECO:0007669"/>
    <property type="project" value="UniProtKB-KW"/>
</dbReference>
<evidence type="ECO:0000256" key="1">
    <source>
        <dbReference type="ARBA" id="ARBA00022723"/>
    </source>
</evidence>
<dbReference type="Gene3D" id="3.30.420.10">
    <property type="entry name" value="Ribonuclease H-like superfamily/Ribonuclease H"/>
    <property type="match status" value="1"/>
</dbReference>
<dbReference type="EMBL" id="BKCJ010009121">
    <property type="protein sequence ID" value="GEU85497.1"/>
    <property type="molecule type" value="Genomic_DNA"/>
</dbReference>
<dbReference type="Pfam" id="PF07727">
    <property type="entry name" value="RVT_2"/>
    <property type="match status" value="1"/>
</dbReference>
<comment type="caution">
    <text evidence="5">The sequence shown here is derived from an EMBL/GenBank/DDBJ whole genome shotgun (WGS) entry which is preliminary data.</text>
</comment>
<evidence type="ECO:0000256" key="3">
    <source>
        <dbReference type="SAM" id="MobiDB-lite"/>
    </source>
</evidence>
<dbReference type="InterPro" id="IPR057670">
    <property type="entry name" value="SH3_retrovirus"/>
</dbReference>
<dbReference type="Pfam" id="PF00665">
    <property type="entry name" value="rve"/>
    <property type="match status" value="1"/>
</dbReference>
<dbReference type="Pfam" id="PF25597">
    <property type="entry name" value="SH3_retrovirus"/>
    <property type="match status" value="1"/>
</dbReference>
<dbReference type="InterPro" id="IPR039537">
    <property type="entry name" value="Retrotran_Ty1/copia-like"/>
</dbReference>